<comment type="caution">
    <text evidence="2">The sequence shown here is derived from an EMBL/GenBank/DDBJ whole genome shotgun (WGS) entry which is preliminary data.</text>
</comment>
<reference evidence="2" key="1">
    <citation type="submission" date="2021-12" db="EMBL/GenBank/DDBJ databases">
        <title>Black yeast isolated from Biological Soil Crust.</title>
        <authorList>
            <person name="Kurbessoian T."/>
        </authorList>
    </citation>
    <scope>NUCLEOTIDE SEQUENCE</scope>
    <source>
        <strain evidence="2">CCFEE 5208</strain>
    </source>
</reference>
<feature type="compositionally biased region" description="Basic residues" evidence="1">
    <location>
        <begin position="499"/>
        <end position="509"/>
    </location>
</feature>
<dbReference type="Proteomes" id="UP001168146">
    <property type="component" value="Unassembled WGS sequence"/>
</dbReference>
<evidence type="ECO:0000256" key="1">
    <source>
        <dbReference type="SAM" id="MobiDB-lite"/>
    </source>
</evidence>
<accession>A0AAN6JEG3</accession>
<evidence type="ECO:0000313" key="3">
    <source>
        <dbReference type="Proteomes" id="UP001168146"/>
    </source>
</evidence>
<sequence>MGGTIHPVGSNVIVLIAPEQSIPVCRERSNTVPRMSLTSKLQENATMIDLGASQRPAGVTAHVKPTRFFVSDPHESRRPSYASSMSKYSQATPMPLDCATFQAMSLEGARSLIPEPLYIAVRPGVNRTPALQRVTTTKRSVHGDISHVSSEPRPFIFESPRPAPEPPRRSRGRGPPLAYENHPPRQSRARSLSNSFKEGIQRIGSFARRRSSVAKEDIKLVLNSMRGDECGLGERMSADEKAAFAEELRVRERRQQEAERHAEVKRRVQDDFDRCPRALPPRRGLRRVEGSVGLLAGGPQESALPRKMRTLSGTTDRLSRLGPLIYAGPQNCKSASVQPAGRQGLARPRKMRTLSGTTDRLSRLGPLIDAGTQNVKTSRLQLSGLQTPAQPRKIRTLSGTTDRLSRLGPLIDRGPQNVRSSRRQLVTNAREVSQAHSERHHSVLADQQLYDQVLNDDQVWWQNVGRRSNSKHAEATADKVASYTIMHETVAPLAASSHGRQHTIKRKPVAQKQPHASKVPQEPTFVATM</sequence>
<name>A0AAN6JEG3_9PEZI</name>
<dbReference type="EMBL" id="JASUXU010000003">
    <property type="protein sequence ID" value="KAK0327178.1"/>
    <property type="molecule type" value="Genomic_DNA"/>
</dbReference>
<organism evidence="2 3">
    <name type="scientific">Friedmanniomyces endolithicus</name>
    <dbReference type="NCBI Taxonomy" id="329885"/>
    <lineage>
        <taxon>Eukaryota</taxon>
        <taxon>Fungi</taxon>
        <taxon>Dikarya</taxon>
        <taxon>Ascomycota</taxon>
        <taxon>Pezizomycotina</taxon>
        <taxon>Dothideomycetes</taxon>
        <taxon>Dothideomycetidae</taxon>
        <taxon>Mycosphaerellales</taxon>
        <taxon>Teratosphaeriaceae</taxon>
        <taxon>Friedmanniomyces</taxon>
    </lineage>
</organism>
<protein>
    <submittedName>
        <fullName evidence="2">Uncharacterized protein</fullName>
    </submittedName>
</protein>
<dbReference type="AlphaFoldDB" id="A0AAN6JEG3"/>
<evidence type="ECO:0000313" key="2">
    <source>
        <dbReference type="EMBL" id="KAK0327178.1"/>
    </source>
</evidence>
<feature type="region of interest" description="Disordered" evidence="1">
    <location>
        <begin position="133"/>
        <end position="193"/>
    </location>
</feature>
<gene>
    <name evidence="2" type="ORF">LTR82_001940</name>
</gene>
<feature type="region of interest" description="Disordered" evidence="1">
    <location>
        <begin position="494"/>
        <end position="529"/>
    </location>
</feature>
<proteinExistence type="predicted"/>